<keyword evidence="3" id="KW-0378">Hydrolase</keyword>
<organism evidence="3 4">
    <name type="scientific">Nesterenkonia halotolerans</name>
    <dbReference type="NCBI Taxonomy" id="225325"/>
    <lineage>
        <taxon>Bacteria</taxon>
        <taxon>Bacillati</taxon>
        <taxon>Actinomycetota</taxon>
        <taxon>Actinomycetes</taxon>
        <taxon>Micrococcales</taxon>
        <taxon>Micrococcaceae</taxon>
        <taxon>Nesterenkonia</taxon>
    </lineage>
</organism>
<evidence type="ECO:0000259" key="2">
    <source>
        <dbReference type="PROSITE" id="PS51746"/>
    </source>
</evidence>
<feature type="domain" description="PPM-type phosphatase" evidence="2">
    <location>
        <begin position="24"/>
        <end position="254"/>
    </location>
</feature>
<keyword evidence="4" id="KW-1185">Reference proteome</keyword>
<protein>
    <submittedName>
        <fullName evidence="3">Protein phosphatase</fullName>
        <ecNumber evidence="3">3.1.3.16</ecNumber>
    </submittedName>
</protein>
<dbReference type="SUPFAM" id="SSF81606">
    <property type="entry name" value="PP2C-like"/>
    <property type="match status" value="1"/>
</dbReference>
<comment type="caution">
    <text evidence="3">The sequence shown here is derived from an EMBL/GenBank/DDBJ whole genome shotgun (WGS) entry which is preliminary data.</text>
</comment>
<dbReference type="SMART" id="SM00331">
    <property type="entry name" value="PP2C_SIG"/>
    <property type="match status" value="1"/>
</dbReference>
<sequence>MVASAENPEDPREFEQEPAGLYLDYGYGSHVGLRRELNEDSSVITDTLFAVADGMGGHEAGEVASALAVQTLADGWNRAEGRISRDQIQTFLAEADQRIREATDSKAGTTVSGALLEDHEGGLSWVVFNIGDSRTYLFEQGQLHQLTRDHSQVQDMFDSGLITAEELHSHPQRNVITRALGAGDMWDADFTTSAVRAGQRLMICSDGLSGELTDPEIARILGAGRNAQDTVDWLIHQSLRAGGRDNVTVVVVDVAQQGDQQPETQQQNGLPDVTQHTDTQHQDAHHEAAGQDTAEHPKV</sequence>
<accession>A0ABR9J914</accession>
<dbReference type="PANTHER" id="PTHR47992">
    <property type="entry name" value="PROTEIN PHOSPHATASE"/>
    <property type="match status" value="1"/>
</dbReference>
<name>A0ABR9J914_9MICC</name>
<gene>
    <name evidence="3" type="ORF">H4W26_002289</name>
</gene>
<dbReference type="InterPro" id="IPR036457">
    <property type="entry name" value="PPM-type-like_dom_sf"/>
</dbReference>
<reference evidence="3 4" key="1">
    <citation type="submission" date="2020-10" db="EMBL/GenBank/DDBJ databases">
        <title>Sequencing the genomes of 1000 actinobacteria strains.</title>
        <authorList>
            <person name="Klenk H.-P."/>
        </authorList>
    </citation>
    <scope>NUCLEOTIDE SEQUENCE [LARGE SCALE GENOMIC DNA]</scope>
    <source>
        <strain evidence="3 4">DSM 15474</strain>
    </source>
</reference>
<proteinExistence type="predicted"/>
<evidence type="ECO:0000256" key="1">
    <source>
        <dbReference type="SAM" id="MobiDB-lite"/>
    </source>
</evidence>
<dbReference type="Gene3D" id="3.60.40.10">
    <property type="entry name" value="PPM-type phosphatase domain"/>
    <property type="match status" value="1"/>
</dbReference>
<feature type="region of interest" description="Disordered" evidence="1">
    <location>
        <begin position="258"/>
        <end position="299"/>
    </location>
</feature>
<dbReference type="InterPro" id="IPR015655">
    <property type="entry name" value="PP2C"/>
</dbReference>
<dbReference type="RefSeq" id="WP_318779866.1">
    <property type="nucleotide sequence ID" value="NZ_JADBEE010000002.1"/>
</dbReference>
<evidence type="ECO:0000313" key="3">
    <source>
        <dbReference type="EMBL" id="MBE1515497.1"/>
    </source>
</evidence>
<evidence type="ECO:0000313" key="4">
    <source>
        <dbReference type="Proteomes" id="UP000636579"/>
    </source>
</evidence>
<dbReference type="PROSITE" id="PS51746">
    <property type="entry name" value="PPM_2"/>
    <property type="match status" value="1"/>
</dbReference>
<dbReference type="GO" id="GO:0004722">
    <property type="term" value="F:protein serine/threonine phosphatase activity"/>
    <property type="evidence" value="ECO:0007669"/>
    <property type="project" value="UniProtKB-EC"/>
</dbReference>
<feature type="compositionally biased region" description="Basic and acidic residues" evidence="1">
    <location>
        <begin position="278"/>
        <end position="299"/>
    </location>
</feature>
<dbReference type="Proteomes" id="UP000636579">
    <property type="component" value="Unassembled WGS sequence"/>
</dbReference>
<feature type="compositionally biased region" description="Low complexity" evidence="1">
    <location>
        <begin position="258"/>
        <end position="277"/>
    </location>
</feature>
<dbReference type="SMART" id="SM00332">
    <property type="entry name" value="PP2Cc"/>
    <property type="match status" value="1"/>
</dbReference>
<dbReference type="EMBL" id="JADBEE010000002">
    <property type="protein sequence ID" value="MBE1515497.1"/>
    <property type="molecule type" value="Genomic_DNA"/>
</dbReference>
<dbReference type="EC" id="3.1.3.16" evidence="3"/>
<dbReference type="InterPro" id="IPR001932">
    <property type="entry name" value="PPM-type_phosphatase-like_dom"/>
</dbReference>
<dbReference type="CDD" id="cd00143">
    <property type="entry name" value="PP2Cc"/>
    <property type="match status" value="1"/>
</dbReference>
<dbReference type="Pfam" id="PF13672">
    <property type="entry name" value="PP2C_2"/>
    <property type="match status" value="1"/>
</dbReference>